<reference evidence="1 2" key="2">
    <citation type="journal article" date="2016" name="PeerJ">
        <title>Analysis of five complete genome sequences for members of the class Peribacteria in the recently recognized Peregrinibacteria bacterial phylum.</title>
        <authorList>
            <person name="Anantharaman K."/>
            <person name="Brown C.T."/>
            <person name="Burstein D."/>
            <person name="Castelle C.J."/>
            <person name="Probst A.J."/>
            <person name="Thomas B.C."/>
            <person name="Williams K.H."/>
            <person name="Banfield J.F."/>
        </authorList>
    </citation>
    <scope>NUCLEOTIDE SEQUENCE [LARGE SCALE GENOMIC DNA]</scope>
    <source>
        <strain evidence="1">RIFOXYD1_FULL_PER-ii_59_16</strain>
    </source>
</reference>
<accession>A0A0S1SM71</accession>
<gene>
    <name evidence="1" type="ORF">PeribacterD1_0514</name>
</gene>
<accession>A0A0S1SUM5</accession>
<reference evidence="2" key="1">
    <citation type="submission" date="2015-10" db="EMBL/GenBank/DDBJ databases">
        <title>Analysis of five complete genome sequences for members of the class Peribacteria in the recently recognized Peregrinibacteria bacterial phylum.</title>
        <authorList>
            <person name="Anantharaman K."/>
            <person name="Brown C.T."/>
            <person name="Burstein D."/>
            <person name="Castelle C.J."/>
            <person name="Probst A.J."/>
            <person name="Thomas B.C."/>
            <person name="Williams K.H."/>
            <person name="Banfield J.F."/>
        </authorList>
    </citation>
    <scope>NUCLEOTIDE SEQUENCE [LARGE SCALE GENOMIC DNA]</scope>
</reference>
<dbReference type="STRING" id="1735162.PeribacterB2_0513"/>
<sequence length="173" mass="19352">MLSLCVVSPVLAATKDCASVQQKSGGATAVATAGGGAAYQKCLFDEQEATIKQQLASYKNLIDRSKESVKTAYDAKINEENFTWKDVDLHMQSEEAERKLRVAQLGKDKEHAEQVQIEKNLLSRLQKIRSLTSSVHSKKVGRLQKRREAELSDYDSSLAEYELKLRQQKMAAF</sequence>
<evidence type="ECO:0000313" key="1">
    <source>
        <dbReference type="EMBL" id="ALM13202.1"/>
    </source>
</evidence>
<accession>A0A0S1SHK9</accession>
<dbReference type="Proteomes" id="UP000069135">
    <property type="component" value="Chromosome"/>
</dbReference>
<dbReference type="EMBL" id="CP013065">
    <property type="protein sequence ID" value="ALM13202.1"/>
    <property type="molecule type" value="Genomic_DNA"/>
</dbReference>
<accession>A0A0S1SL23</accession>
<evidence type="ECO:0000313" key="2">
    <source>
        <dbReference type="Proteomes" id="UP000069135"/>
    </source>
</evidence>
<proteinExistence type="predicted"/>
<dbReference type="KEGG" id="prf:PeribacterA2_0514"/>
<accession>A0A0S1SQJ7</accession>
<organism evidence="1 2">
    <name type="scientific">Candidatus Peribacter riflensis</name>
    <dbReference type="NCBI Taxonomy" id="1735162"/>
    <lineage>
        <taxon>Bacteria</taxon>
        <taxon>Candidatus Peregrinibacteriota</taxon>
        <taxon>Candidatus Peribacteria</taxon>
        <taxon>Candidatus Peribacterales</taxon>
        <taxon>Candidatus Peribacteraceae</taxon>
        <taxon>Candidatus Peribacter</taxon>
    </lineage>
</organism>
<protein>
    <submittedName>
        <fullName evidence="1">Uncharacterized protein</fullName>
    </submittedName>
</protein>
<dbReference type="AlphaFoldDB" id="A0A0S1SHK9"/>
<name>A0A0S1SHK9_9BACT</name>